<evidence type="ECO:0000256" key="1">
    <source>
        <dbReference type="ARBA" id="ARBA00004651"/>
    </source>
</evidence>
<dbReference type="Pfam" id="PF07681">
    <property type="entry name" value="DoxX"/>
    <property type="match status" value="1"/>
</dbReference>
<proteinExistence type="inferred from homology"/>
<dbReference type="Proteomes" id="UP001180481">
    <property type="component" value="Chromosome"/>
</dbReference>
<name>A0ABY9RD91_9FLAO</name>
<dbReference type="EMBL" id="CP133721">
    <property type="protein sequence ID" value="WMW78838.1"/>
    <property type="molecule type" value="Genomic_DNA"/>
</dbReference>
<evidence type="ECO:0000313" key="9">
    <source>
        <dbReference type="Proteomes" id="UP001180481"/>
    </source>
</evidence>
<evidence type="ECO:0000256" key="4">
    <source>
        <dbReference type="ARBA" id="ARBA00022692"/>
    </source>
</evidence>
<evidence type="ECO:0000313" key="8">
    <source>
        <dbReference type="EMBL" id="WMW78838.1"/>
    </source>
</evidence>
<keyword evidence="6 7" id="KW-0472">Membrane</keyword>
<evidence type="ECO:0000256" key="6">
    <source>
        <dbReference type="ARBA" id="ARBA00023136"/>
    </source>
</evidence>
<feature type="transmembrane region" description="Helical" evidence="7">
    <location>
        <begin position="53"/>
        <end position="79"/>
    </location>
</feature>
<sequence length="147" mass="16496">MKKLFLNNGASINLDFGLLLIRLMIGALMAFYGYEKLIHFNEMAASDFWSKNISFLGMSGAVPLSLTIFAELFCSLLLIVGLFSRFSLLVLGFCMAYIFLVVFPMQILSKGDNGFEFNSAFTYFIIYMGLLFTGVGKYSLDAKMFSK</sequence>
<evidence type="ECO:0000256" key="3">
    <source>
        <dbReference type="ARBA" id="ARBA00022475"/>
    </source>
</evidence>
<comment type="subcellular location">
    <subcellularLocation>
        <location evidence="1">Cell membrane</location>
        <topology evidence="1">Multi-pass membrane protein</topology>
    </subcellularLocation>
</comment>
<dbReference type="PANTHER" id="PTHR33452">
    <property type="entry name" value="OXIDOREDUCTASE CATD-RELATED"/>
    <property type="match status" value="1"/>
</dbReference>
<organism evidence="8 9">
    <name type="scientific">Flavobacterium nakdongensis</name>
    <dbReference type="NCBI Taxonomy" id="3073563"/>
    <lineage>
        <taxon>Bacteria</taxon>
        <taxon>Pseudomonadati</taxon>
        <taxon>Bacteroidota</taxon>
        <taxon>Flavobacteriia</taxon>
        <taxon>Flavobacteriales</taxon>
        <taxon>Flavobacteriaceae</taxon>
        <taxon>Flavobacterium</taxon>
    </lineage>
</organism>
<feature type="transmembrane region" description="Helical" evidence="7">
    <location>
        <begin position="86"/>
        <end position="108"/>
    </location>
</feature>
<feature type="transmembrane region" description="Helical" evidence="7">
    <location>
        <begin position="12"/>
        <end position="33"/>
    </location>
</feature>
<gene>
    <name evidence="8" type="ORF">RF683_05175</name>
</gene>
<keyword evidence="3" id="KW-1003">Cell membrane</keyword>
<keyword evidence="9" id="KW-1185">Reference proteome</keyword>
<evidence type="ECO:0000256" key="5">
    <source>
        <dbReference type="ARBA" id="ARBA00022989"/>
    </source>
</evidence>
<dbReference type="RefSeq" id="WP_309533128.1">
    <property type="nucleotide sequence ID" value="NZ_CP133721.1"/>
</dbReference>
<protein>
    <submittedName>
        <fullName evidence="8">DoxX family protein</fullName>
    </submittedName>
</protein>
<dbReference type="PANTHER" id="PTHR33452:SF1">
    <property type="entry name" value="INNER MEMBRANE PROTEIN YPHA-RELATED"/>
    <property type="match status" value="1"/>
</dbReference>
<feature type="transmembrane region" description="Helical" evidence="7">
    <location>
        <begin position="120"/>
        <end position="140"/>
    </location>
</feature>
<comment type="similarity">
    <text evidence="2">Belongs to the DoxX family.</text>
</comment>
<reference evidence="8" key="1">
    <citation type="submission" date="2023-09" db="EMBL/GenBank/DDBJ databases">
        <title>Flavobacterium sp. 20NA77.7 isolated from freshwater.</title>
        <authorList>
            <person name="Le V."/>
            <person name="Ko S.-R."/>
            <person name="Ahn C.-Y."/>
            <person name="Oh H.-M."/>
        </authorList>
    </citation>
    <scope>NUCLEOTIDE SEQUENCE</scope>
    <source>
        <strain evidence="8">20NA77.7</strain>
    </source>
</reference>
<evidence type="ECO:0000256" key="7">
    <source>
        <dbReference type="SAM" id="Phobius"/>
    </source>
</evidence>
<evidence type="ECO:0000256" key="2">
    <source>
        <dbReference type="ARBA" id="ARBA00006679"/>
    </source>
</evidence>
<keyword evidence="5 7" id="KW-1133">Transmembrane helix</keyword>
<keyword evidence="4 7" id="KW-0812">Transmembrane</keyword>
<dbReference type="InterPro" id="IPR032808">
    <property type="entry name" value="DoxX"/>
</dbReference>
<accession>A0ABY9RD91</accession>
<dbReference type="InterPro" id="IPR051907">
    <property type="entry name" value="DoxX-like_oxidoreductase"/>
</dbReference>